<dbReference type="EMBL" id="GGEC01083275">
    <property type="protein sequence ID" value="MBX63759.1"/>
    <property type="molecule type" value="Transcribed_RNA"/>
</dbReference>
<proteinExistence type="predicted"/>
<accession>A0A2P2QA43</accession>
<dbReference type="AlphaFoldDB" id="A0A2P2QA43"/>
<reference evidence="1" key="1">
    <citation type="submission" date="2018-02" db="EMBL/GenBank/DDBJ databases">
        <title>Rhizophora mucronata_Transcriptome.</title>
        <authorList>
            <person name="Meera S.P."/>
            <person name="Sreeshan A."/>
            <person name="Augustine A."/>
        </authorList>
    </citation>
    <scope>NUCLEOTIDE SEQUENCE</scope>
    <source>
        <tissue evidence="1">Leaf</tissue>
    </source>
</reference>
<protein>
    <submittedName>
        <fullName evidence="1">Uncharacterized protein</fullName>
    </submittedName>
</protein>
<evidence type="ECO:0000313" key="1">
    <source>
        <dbReference type="EMBL" id="MBX63759.1"/>
    </source>
</evidence>
<name>A0A2P2QA43_RHIMU</name>
<sequence length="42" mass="5138">MIYDFGYWSAPLSSSRPQQSLFCQVYRNMDYYRVLQKKIIIK</sequence>
<organism evidence="1">
    <name type="scientific">Rhizophora mucronata</name>
    <name type="common">Asiatic mangrove</name>
    <dbReference type="NCBI Taxonomy" id="61149"/>
    <lineage>
        <taxon>Eukaryota</taxon>
        <taxon>Viridiplantae</taxon>
        <taxon>Streptophyta</taxon>
        <taxon>Embryophyta</taxon>
        <taxon>Tracheophyta</taxon>
        <taxon>Spermatophyta</taxon>
        <taxon>Magnoliopsida</taxon>
        <taxon>eudicotyledons</taxon>
        <taxon>Gunneridae</taxon>
        <taxon>Pentapetalae</taxon>
        <taxon>rosids</taxon>
        <taxon>fabids</taxon>
        <taxon>Malpighiales</taxon>
        <taxon>Rhizophoraceae</taxon>
        <taxon>Rhizophora</taxon>
    </lineage>
</organism>